<protein>
    <submittedName>
        <fullName evidence="1">Uncharacterized protein</fullName>
    </submittedName>
</protein>
<evidence type="ECO:0000313" key="1">
    <source>
        <dbReference type="EMBL" id="KKM80740.1"/>
    </source>
</evidence>
<proteinExistence type="predicted"/>
<organism evidence="1">
    <name type="scientific">marine sediment metagenome</name>
    <dbReference type="NCBI Taxonomy" id="412755"/>
    <lineage>
        <taxon>unclassified sequences</taxon>
        <taxon>metagenomes</taxon>
        <taxon>ecological metagenomes</taxon>
    </lineage>
</organism>
<name>A0A0F9MVQ3_9ZZZZ</name>
<dbReference type="EMBL" id="LAZR01008135">
    <property type="protein sequence ID" value="KKM80740.1"/>
    <property type="molecule type" value="Genomic_DNA"/>
</dbReference>
<sequence length="108" mass="13098">MPYKYKLDEITKRFLKDPTSKRSRIFDFLDNHPNATTKILYERFGGISIIQKQLIRNYKSDFFKQKNPFIPQLKEIKNNTTPYTIKKHQDFEDKILKDRISAMRNFYS</sequence>
<reference evidence="1" key="1">
    <citation type="journal article" date="2015" name="Nature">
        <title>Complex archaea that bridge the gap between prokaryotes and eukaryotes.</title>
        <authorList>
            <person name="Spang A."/>
            <person name="Saw J.H."/>
            <person name="Jorgensen S.L."/>
            <person name="Zaremba-Niedzwiedzka K."/>
            <person name="Martijn J."/>
            <person name="Lind A.E."/>
            <person name="van Eijk R."/>
            <person name="Schleper C."/>
            <person name="Guy L."/>
            <person name="Ettema T.J."/>
        </authorList>
    </citation>
    <scope>NUCLEOTIDE SEQUENCE</scope>
</reference>
<dbReference type="AlphaFoldDB" id="A0A0F9MVQ3"/>
<accession>A0A0F9MVQ3</accession>
<gene>
    <name evidence="1" type="ORF">LCGC14_1336810</name>
</gene>
<comment type="caution">
    <text evidence="1">The sequence shown here is derived from an EMBL/GenBank/DDBJ whole genome shotgun (WGS) entry which is preliminary data.</text>
</comment>